<accession>A0A140E679</accession>
<evidence type="ECO:0000313" key="2">
    <source>
        <dbReference type="EMBL" id="AMK78903.1"/>
    </source>
</evidence>
<dbReference type="AlphaFoldDB" id="A0A140E679"/>
<feature type="compositionally biased region" description="Low complexity" evidence="1">
    <location>
        <begin position="301"/>
        <end position="313"/>
    </location>
</feature>
<dbReference type="KEGG" id="mdn:JT25_020850"/>
<feature type="region of interest" description="Disordered" evidence="1">
    <location>
        <begin position="263"/>
        <end position="318"/>
    </location>
</feature>
<sequence>MAIQLSNFEPSKYSHYNLAETAQEKDAAASRDAELIAQHGLNRAASESINQAGQIAQHQMSLADAQQARGLAQENLVASNAAAADQQAITNDMEQQRLNIEQGKLSAGQANDDREFSLRSAAEQRHKQQFDQSNQDRSAARAIVDRQTALANFGNHLSMLEPDDQGRVDVTPNADVIKQMVGGFDGNYKKITAQNVNGKTMLYGFDGEKSAPLMSGGNQVAIPNSVLETAARFVGGGKQKEDQNVRDNYLPFETYSKDAMGNETKTMSYKDPRTGQVIDGGSGQGSNELAALDKSLGAKKQQQAQLQQPTQEQGSIPQNLAQAAERVGAPRQMEQPAAGGLAQAAIKQAILSEQDPGKLLDIMIPYLQPEDNEQLNRMTPEQQKERVFQIRNRLILNNDL</sequence>
<keyword evidence="3" id="KW-1185">Reference proteome</keyword>
<organism evidence="2 3">
    <name type="scientific">Methylomonas denitrificans</name>
    <dbReference type="NCBI Taxonomy" id="1538553"/>
    <lineage>
        <taxon>Bacteria</taxon>
        <taxon>Pseudomonadati</taxon>
        <taxon>Pseudomonadota</taxon>
        <taxon>Gammaproteobacteria</taxon>
        <taxon>Methylococcales</taxon>
        <taxon>Methylococcaceae</taxon>
        <taxon>Methylomonas</taxon>
    </lineage>
</organism>
<dbReference type="Proteomes" id="UP000030512">
    <property type="component" value="Chromosome"/>
</dbReference>
<name>A0A140E679_9GAMM</name>
<dbReference type="RefSeq" id="WP_036279573.1">
    <property type="nucleotide sequence ID" value="NZ_CP014476.1"/>
</dbReference>
<feature type="compositionally biased region" description="Basic and acidic residues" evidence="1">
    <location>
        <begin position="111"/>
        <end position="129"/>
    </location>
</feature>
<proteinExistence type="predicted"/>
<reference evidence="2 3" key="1">
    <citation type="journal article" date="2015" name="Environ. Microbiol.">
        <title>Methane oxidation coupled to nitrate reduction under hypoxia by the Gammaproteobacterium Methylomonas denitrificans, sp. nov. type strain FJG1.</title>
        <authorList>
            <person name="Kits K.D."/>
            <person name="Klotz M.G."/>
            <person name="Stein L.Y."/>
        </authorList>
    </citation>
    <scope>NUCLEOTIDE SEQUENCE [LARGE SCALE GENOMIC DNA]</scope>
    <source>
        <strain evidence="2 3">FJG1</strain>
    </source>
</reference>
<evidence type="ECO:0000313" key="3">
    <source>
        <dbReference type="Proteomes" id="UP000030512"/>
    </source>
</evidence>
<feature type="region of interest" description="Disordered" evidence="1">
    <location>
        <begin position="103"/>
        <end position="139"/>
    </location>
</feature>
<evidence type="ECO:0000256" key="1">
    <source>
        <dbReference type="SAM" id="MobiDB-lite"/>
    </source>
</evidence>
<gene>
    <name evidence="2" type="ORF">JT25_020850</name>
</gene>
<protein>
    <submittedName>
        <fullName evidence="2">Uncharacterized protein</fullName>
    </submittedName>
</protein>
<dbReference type="EMBL" id="CP014476">
    <property type="protein sequence ID" value="AMK78903.1"/>
    <property type="molecule type" value="Genomic_DNA"/>
</dbReference>
<dbReference type="STRING" id="1538553.JT25_020850"/>